<dbReference type="HAMAP" id="MF_00109">
    <property type="entry name" value="Shikimate_kinase"/>
    <property type="match status" value="1"/>
</dbReference>
<comment type="catalytic activity">
    <reaction evidence="10 11">
        <text>shikimate + ATP = 3-phosphoshikimate + ADP + H(+)</text>
        <dbReference type="Rhea" id="RHEA:13121"/>
        <dbReference type="ChEBI" id="CHEBI:15378"/>
        <dbReference type="ChEBI" id="CHEBI:30616"/>
        <dbReference type="ChEBI" id="CHEBI:36208"/>
        <dbReference type="ChEBI" id="CHEBI:145989"/>
        <dbReference type="ChEBI" id="CHEBI:456216"/>
        <dbReference type="EC" id="2.7.1.71"/>
    </reaction>
</comment>
<dbReference type="GO" id="GO:0009423">
    <property type="term" value="P:chorismate biosynthetic process"/>
    <property type="evidence" value="ECO:0007669"/>
    <property type="project" value="UniProtKB-UniRule"/>
</dbReference>
<comment type="function">
    <text evidence="11">Catalyzes the specific phosphorylation of the 3-hydroxyl group of shikimic acid using ATP as a cosubstrate.</text>
</comment>
<comment type="similarity">
    <text evidence="2 11">Belongs to the shikimate kinase family.</text>
</comment>
<dbReference type="InterPro" id="IPR000623">
    <property type="entry name" value="Shikimate_kinase/TSH1"/>
</dbReference>
<dbReference type="HOGENOM" id="CLU_057607_4_0_9"/>
<evidence type="ECO:0000256" key="5">
    <source>
        <dbReference type="ARBA" id="ARBA00022679"/>
    </source>
</evidence>
<dbReference type="NCBIfam" id="NF010553">
    <property type="entry name" value="PRK13947.1"/>
    <property type="match status" value="1"/>
</dbReference>
<dbReference type="RefSeq" id="WP_015758217.1">
    <property type="nucleotide sequence ID" value="NC_013216.1"/>
</dbReference>
<organism evidence="12 13">
    <name type="scientific">Desulfofarcimen acetoxidans (strain ATCC 49208 / DSM 771 / KCTC 5769 / VKM B-1644 / 5575)</name>
    <name type="common">Desulfotomaculum acetoxidans</name>
    <dbReference type="NCBI Taxonomy" id="485916"/>
    <lineage>
        <taxon>Bacteria</taxon>
        <taxon>Bacillati</taxon>
        <taxon>Bacillota</taxon>
        <taxon>Clostridia</taxon>
        <taxon>Eubacteriales</taxon>
        <taxon>Peptococcaceae</taxon>
        <taxon>Desulfofarcimen</taxon>
    </lineage>
</organism>
<dbReference type="EC" id="2.7.1.71" evidence="3 11"/>
<feature type="binding site" evidence="11">
    <location>
        <position position="33"/>
    </location>
    <ligand>
        <name>substrate</name>
    </ligand>
</feature>
<comment type="caution">
    <text evidence="11">Lacks conserved residue(s) required for the propagation of feature annotation.</text>
</comment>
<comment type="subcellular location">
    <subcellularLocation>
        <location evidence="11">Cytoplasm</location>
    </subcellularLocation>
</comment>
<accession>C8W1Q2</accession>
<evidence type="ECO:0000313" key="13">
    <source>
        <dbReference type="Proteomes" id="UP000002217"/>
    </source>
</evidence>
<evidence type="ECO:0000256" key="1">
    <source>
        <dbReference type="ARBA" id="ARBA00004842"/>
    </source>
</evidence>
<dbReference type="EMBL" id="CP001720">
    <property type="protein sequence ID" value="ACV63523.1"/>
    <property type="molecule type" value="Genomic_DNA"/>
</dbReference>
<keyword evidence="5 11" id="KW-0808">Transferase</keyword>
<keyword evidence="7 11" id="KW-0418">Kinase</keyword>
<protein>
    <recommendedName>
        <fullName evidence="3 11">Shikimate kinase</fullName>
        <shortName evidence="11">SK</shortName>
        <ecNumber evidence="3 11">2.7.1.71</ecNumber>
    </recommendedName>
</protein>
<dbReference type="InterPro" id="IPR023000">
    <property type="entry name" value="Shikimate_kinase_CS"/>
</dbReference>
<evidence type="ECO:0000256" key="11">
    <source>
        <dbReference type="HAMAP-Rule" id="MF_00109"/>
    </source>
</evidence>
<dbReference type="OrthoDB" id="9800332at2"/>
<proteinExistence type="inferred from homology"/>
<feature type="binding site" evidence="11">
    <location>
        <position position="136"/>
    </location>
    <ligand>
        <name>substrate</name>
    </ligand>
</feature>
<keyword evidence="4 11" id="KW-0028">Amino-acid biosynthesis</keyword>
<gene>
    <name evidence="11" type="primary">aroK</name>
    <name evidence="12" type="ordered locus">Dtox_2745</name>
</gene>
<evidence type="ECO:0000256" key="6">
    <source>
        <dbReference type="ARBA" id="ARBA00022741"/>
    </source>
</evidence>
<evidence type="ECO:0000256" key="7">
    <source>
        <dbReference type="ARBA" id="ARBA00022777"/>
    </source>
</evidence>
<dbReference type="STRING" id="485916.Dtox_2745"/>
<dbReference type="GO" id="GO:0005524">
    <property type="term" value="F:ATP binding"/>
    <property type="evidence" value="ECO:0007669"/>
    <property type="project" value="UniProtKB-UniRule"/>
</dbReference>
<comment type="cofactor">
    <cofactor evidence="11">
        <name>Mg(2+)</name>
        <dbReference type="ChEBI" id="CHEBI:18420"/>
    </cofactor>
    <text evidence="11">Binds 1 Mg(2+) ion per subunit.</text>
</comment>
<dbReference type="SUPFAM" id="SSF52540">
    <property type="entry name" value="P-loop containing nucleoside triphosphate hydrolases"/>
    <property type="match status" value="1"/>
</dbReference>
<comment type="subunit">
    <text evidence="11">Monomer.</text>
</comment>
<dbReference type="PANTHER" id="PTHR21087">
    <property type="entry name" value="SHIKIMATE KINASE"/>
    <property type="match status" value="1"/>
</dbReference>
<evidence type="ECO:0000256" key="2">
    <source>
        <dbReference type="ARBA" id="ARBA00006997"/>
    </source>
</evidence>
<dbReference type="PROSITE" id="PS01128">
    <property type="entry name" value="SHIKIMATE_KINASE"/>
    <property type="match status" value="1"/>
</dbReference>
<dbReference type="AlphaFoldDB" id="C8W1Q2"/>
<dbReference type="GO" id="GO:0008652">
    <property type="term" value="P:amino acid biosynthetic process"/>
    <property type="evidence" value="ECO:0007669"/>
    <property type="project" value="UniProtKB-KW"/>
</dbReference>
<dbReference type="PRINTS" id="PR01100">
    <property type="entry name" value="SHIKIMTKNASE"/>
</dbReference>
<feature type="binding site" evidence="11">
    <location>
        <position position="117"/>
    </location>
    <ligand>
        <name>ATP</name>
        <dbReference type="ChEBI" id="CHEBI:30616"/>
    </ligand>
</feature>
<sequence length="173" mass="19767">MFNIVMIGFMGTGKTVVGRRLAALLKKRFIDTDTEIERITEKTIVQIFAQDGAVRFRSEESLLVKKLEDQDNLVISTGGGIVLNPENVVSLKKNGILIALNAPPEVIYQRVRHKRSRPLLNKGDALIKIKELFAEREYAYDVAEYRVETGDKQVDEVVQEIILYLKNKYNMRI</sequence>
<dbReference type="Proteomes" id="UP000002217">
    <property type="component" value="Chromosome"/>
</dbReference>
<evidence type="ECO:0000313" key="12">
    <source>
        <dbReference type="EMBL" id="ACV63523.1"/>
    </source>
</evidence>
<dbReference type="Gene3D" id="3.40.50.300">
    <property type="entry name" value="P-loop containing nucleotide triphosphate hydrolases"/>
    <property type="match status" value="1"/>
</dbReference>
<dbReference type="GO" id="GO:0005829">
    <property type="term" value="C:cytosol"/>
    <property type="evidence" value="ECO:0007669"/>
    <property type="project" value="TreeGrafter"/>
</dbReference>
<dbReference type="GO" id="GO:0004765">
    <property type="term" value="F:shikimate kinase activity"/>
    <property type="evidence" value="ECO:0007669"/>
    <property type="project" value="UniProtKB-UniRule"/>
</dbReference>
<feature type="binding site" evidence="11">
    <location>
        <position position="57"/>
    </location>
    <ligand>
        <name>substrate</name>
    </ligand>
</feature>
<dbReference type="eggNOG" id="COG0703">
    <property type="taxonomic scope" value="Bacteria"/>
</dbReference>
<evidence type="ECO:0000256" key="4">
    <source>
        <dbReference type="ARBA" id="ARBA00022605"/>
    </source>
</evidence>
<comment type="pathway">
    <text evidence="1 11">Metabolic intermediate biosynthesis; chorismate biosynthesis; chorismate from D-erythrose 4-phosphate and phosphoenolpyruvate: step 5/7.</text>
</comment>
<dbReference type="InterPro" id="IPR031322">
    <property type="entry name" value="Shikimate/glucono_kinase"/>
</dbReference>
<feature type="binding site" evidence="11">
    <location>
        <position position="79"/>
    </location>
    <ligand>
        <name>substrate</name>
    </ligand>
</feature>
<keyword evidence="11" id="KW-0479">Metal-binding</keyword>
<keyword evidence="11" id="KW-0460">Magnesium</keyword>
<keyword evidence="8 11" id="KW-0067">ATP-binding</keyword>
<dbReference type="CDD" id="cd00464">
    <property type="entry name" value="SK"/>
    <property type="match status" value="1"/>
</dbReference>
<dbReference type="InterPro" id="IPR027417">
    <property type="entry name" value="P-loop_NTPase"/>
</dbReference>
<dbReference type="Pfam" id="PF01202">
    <property type="entry name" value="SKI"/>
    <property type="match status" value="1"/>
</dbReference>
<evidence type="ECO:0000256" key="8">
    <source>
        <dbReference type="ARBA" id="ARBA00022840"/>
    </source>
</evidence>
<dbReference type="GO" id="GO:0000287">
    <property type="term" value="F:magnesium ion binding"/>
    <property type="evidence" value="ECO:0007669"/>
    <property type="project" value="UniProtKB-UniRule"/>
</dbReference>
<evidence type="ECO:0000256" key="9">
    <source>
        <dbReference type="ARBA" id="ARBA00023141"/>
    </source>
</evidence>
<dbReference type="KEGG" id="dae:Dtox_2745"/>
<keyword evidence="9 11" id="KW-0057">Aromatic amino acid biosynthesis</keyword>
<feature type="binding site" evidence="11">
    <location>
        <begin position="11"/>
        <end position="16"/>
    </location>
    <ligand>
        <name>ATP</name>
        <dbReference type="ChEBI" id="CHEBI:30616"/>
    </ligand>
</feature>
<dbReference type="PANTHER" id="PTHR21087:SF16">
    <property type="entry name" value="SHIKIMATE KINASE 1, CHLOROPLASTIC"/>
    <property type="match status" value="1"/>
</dbReference>
<keyword evidence="6 11" id="KW-0547">Nucleotide-binding</keyword>
<evidence type="ECO:0000256" key="10">
    <source>
        <dbReference type="ARBA" id="ARBA00048567"/>
    </source>
</evidence>
<name>C8W1Q2_DESAS</name>
<evidence type="ECO:0000256" key="3">
    <source>
        <dbReference type="ARBA" id="ARBA00012154"/>
    </source>
</evidence>
<feature type="binding site" evidence="11">
    <location>
        <position position="15"/>
    </location>
    <ligand>
        <name>Mg(2+)</name>
        <dbReference type="ChEBI" id="CHEBI:18420"/>
    </ligand>
</feature>
<reference evidence="12 13" key="1">
    <citation type="journal article" date="2009" name="Stand. Genomic Sci.">
        <title>Complete genome sequence of Desulfotomaculum acetoxidans type strain (5575).</title>
        <authorList>
            <person name="Spring S."/>
            <person name="Lapidus A."/>
            <person name="Schroder M."/>
            <person name="Gleim D."/>
            <person name="Sims D."/>
            <person name="Meincke L."/>
            <person name="Glavina Del Rio T."/>
            <person name="Tice H."/>
            <person name="Copeland A."/>
            <person name="Cheng J.F."/>
            <person name="Lucas S."/>
            <person name="Chen F."/>
            <person name="Nolan M."/>
            <person name="Bruce D."/>
            <person name="Goodwin L."/>
            <person name="Pitluck S."/>
            <person name="Ivanova N."/>
            <person name="Mavromatis K."/>
            <person name="Mikhailova N."/>
            <person name="Pati A."/>
            <person name="Chen A."/>
            <person name="Palaniappan K."/>
            <person name="Land M."/>
            <person name="Hauser L."/>
            <person name="Chang Y.J."/>
            <person name="Jeffries C.D."/>
            <person name="Chain P."/>
            <person name="Saunders E."/>
            <person name="Brettin T."/>
            <person name="Detter J.C."/>
            <person name="Goker M."/>
            <person name="Bristow J."/>
            <person name="Eisen J.A."/>
            <person name="Markowitz V."/>
            <person name="Hugenholtz P."/>
            <person name="Kyrpides N.C."/>
            <person name="Klenk H.P."/>
            <person name="Han C."/>
        </authorList>
    </citation>
    <scope>NUCLEOTIDE SEQUENCE [LARGE SCALE GENOMIC DNA]</scope>
    <source>
        <strain evidence="13">ATCC 49208 / DSM 771 / VKM B-1644</strain>
    </source>
</reference>
<dbReference type="UniPathway" id="UPA00053">
    <property type="reaction ID" value="UER00088"/>
</dbReference>
<keyword evidence="13" id="KW-1185">Reference proteome</keyword>
<dbReference type="GO" id="GO:0009073">
    <property type="term" value="P:aromatic amino acid family biosynthetic process"/>
    <property type="evidence" value="ECO:0007669"/>
    <property type="project" value="UniProtKB-KW"/>
</dbReference>
<keyword evidence="11" id="KW-0963">Cytoplasm</keyword>